<organism evidence="2 3">
    <name type="scientific">Actinomadura chibensis</name>
    <dbReference type="NCBI Taxonomy" id="392828"/>
    <lineage>
        <taxon>Bacteria</taxon>
        <taxon>Bacillati</taxon>
        <taxon>Actinomycetota</taxon>
        <taxon>Actinomycetes</taxon>
        <taxon>Streptosporangiales</taxon>
        <taxon>Thermomonosporaceae</taxon>
        <taxon>Actinomadura</taxon>
    </lineage>
</organism>
<evidence type="ECO:0000313" key="2">
    <source>
        <dbReference type="EMBL" id="TYB46612.1"/>
    </source>
</evidence>
<protein>
    <recommendedName>
        <fullName evidence="4">Nuclear transport factor 2 family protein</fullName>
    </recommendedName>
</protein>
<dbReference type="PROSITE" id="PS51257">
    <property type="entry name" value="PROKAR_LIPOPROTEIN"/>
    <property type="match status" value="1"/>
</dbReference>
<dbReference type="AlphaFoldDB" id="A0A5D0NQN9"/>
<reference evidence="2 3" key="1">
    <citation type="submission" date="2019-08" db="EMBL/GenBank/DDBJ databases">
        <title>Actinomadura sp. nov. CYP1-5 isolated from mountain soil.</title>
        <authorList>
            <person name="Songsumanus A."/>
            <person name="Kuncharoen N."/>
            <person name="Kudo T."/>
            <person name="Yuki M."/>
            <person name="Igarashi Y."/>
            <person name="Tanasupawat S."/>
        </authorList>
    </citation>
    <scope>NUCLEOTIDE SEQUENCE [LARGE SCALE GENOMIC DNA]</scope>
    <source>
        <strain evidence="2 3">JCM 14158</strain>
    </source>
</reference>
<dbReference type="RefSeq" id="WP_148344322.1">
    <property type="nucleotide sequence ID" value="NZ_VSFG01000002.1"/>
</dbReference>
<dbReference type="STRING" id="1220554.GCA_001552135_02958"/>
<accession>A0A5D0NQN9</accession>
<dbReference type="EMBL" id="VSFG01000002">
    <property type="protein sequence ID" value="TYB46612.1"/>
    <property type="molecule type" value="Genomic_DNA"/>
</dbReference>
<comment type="caution">
    <text evidence="2">The sequence shown here is derived from an EMBL/GenBank/DDBJ whole genome shotgun (WGS) entry which is preliminary data.</text>
</comment>
<evidence type="ECO:0008006" key="4">
    <source>
        <dbReference type="Google" id="ProtNLM"/>
    </source>
</evidence>
<evidence type="ECO:0000256" key="1">
    <source>
        <dbReference type="SAM" id="MobiDB-lite"/>
    </source>
</evidence>
<proteinExistence type="predicted"/>
<keyword evidence="3" id="KW-1185">Reference proteome</keyword>
<gene>
    <name evidence="2" type="ORF">FXF69_15455</name>
</gene>
<dbReference type="Proteomes" id="UP000323380">
    <property type="component" value="Unassembled WGS sequence"/>
</dbReference>
<name>A0A5D0NQN9_9ACTN</name>
<feature type="region of interest" description="Disordered" evidence="1">
    <location>
        <begin position="41"/>
        <end position="62"/>
    </location>
</feature>
<evidence type="ECO:0000313" key="3">
    <source>
        <dbReference type="Proteomes" id="UP000323380"/>
    </source>
</evidence>
<sequence length="198" mass="21230">MRARLVLPPRLGSHRADRLPAVLALCALAVAGCGSSHSGSGGELAPNGSFDTGAAPSQAAAAPSAIPTERLFKTALKRYREFQAAYKKAYETNDPTALSAVAMDPLLSEVTRDVEATKAKGEIWRFTNTLNPRVYARATDNTKVYVIDCVRTLAAYRFSATTGKRTGELPGGTYAYRATVQYDSGVWKVAANVKDRPC</sequence>